<comment type="caution">
    <text evidence="5">The sequence shown here is derived from an EMBL/GenBank/DDBJ whole genome shotgun (WGS) entry which is preliminary data.</text>
</comment>
<organism evidence="5 6">
    <name type="scientific">Marchantia polymorpha subsp. ruderalis</name>
    <dbReference type="NCBI Taxonomy" id="1480154"/>
    <lineage>
        <taxon>Eukaryota</taxon>
        <taxon>Viridiplantae</taxon>
        <taxon>Streptophyta</taxon>
        <taxon>Embryophyta</taxon>
        <taxon>Marchantiophyta</taxon>
        <taxon>Marchantiopsida</taxon>
        <taxon>Marchantiidae</taxon>
        <taxon>Marchantiales</taxon>
        <taxon>Marchantiaceae</taxon>
        <taxon>Marchantia</taxon>
    </lineage>
</organism>
<dbReference type="PANTHER" id="PTHR33740">
    <property type="entry name" value="GPI-ANCHORED ADHESIN-LIKE PROTEIN"/>
    <property type="match status" value="1"/>
</dbReference>
<evidence type="ECO:0000313" key="6">
    <source>
        <dbReference type="Proteomes" id="UP000077202"/>
    </source>
</evidence>
<dbReference type="PROSITE" id="PS51272">
    <property type="entry name" value="SLH"/>
    <property type="match status" value="1"/>
</dbReference>
<dbReference type="Proteomes" id="UP000077202">
    <property type="component" value="Unassembled WGS sequence"/>
</dbReference>
<feature type="compositionally biased region" description="Polar residues" evidence="2">
    <location>
        <begin position="243"/>
        <end position="257"/>
    </location>
</feature>
<evidence type="ECO:0000256" key="2">
    <source>
        <dbReference type="SAM" id="MobiDB-lite"/>
    </source>
</evidence>
<dbReference type="InterPro" id="IPR001119">
    <property type="entry name" value="SLH_dom"/>
</dbReference>
<proteinExistence type="predicted"/>
<evidence type="ECO:0000313" key="5">
    <source>
        <dbReference type="EMBL" id="OAE30462.1"/>
    </source>
</evidence>
<keyword evidence="3" id="KW-1133">Transmembrane helix</keyword>
<protein>
    <recommendedName>
        <fullName evidence="4">SLH domain-containing protein</fullName>
    </recommendedName>
</protein>
<sequence>MALALRIQVPLAVSRRYPLGEGVVFPRSTRLSNWRCKTLRAIRCSTADAGESSDQVGVPDKTSKPKQAQTVVRVESVNGEDYAGWTPLDNENKSNRLTGLLQIGAGLLLAVGFAVVTYTAYARKGNKHAVVYSVTTHQEQKTQLSSTTSNDSEDVDKASKFTTSSPPSSDESMTEVQGENPQPVVDSESDLHQKKTSPGQDSFPSEEGTLLNDEEDVLSTEPIPVSDLESDKFIDAEVDRKATSTVLEETEDVQNAASGDKEVEIRDDNSSDVRSAAPSPALDLAEPFQDTTNVHESPVHSPAEAELSFDITDVHESRSESTPEINLIDEENEQPGSPAGGFAGINEFLSEPENSDSAIDSPREALPESVKEVEAFAQSSDEAAFTVSATLLVPKGVTEDVLEFLGLELSSKEDGVDQTALEPGHVSRSPYLIETLSPSLASEYSHSQSVGIPAPSTPSAAAQATPGSIVVPATVDHEQEQALAALQALKVIEQGVEVGGLCTRREYARWLIASTSTLARSPAHKVFPAMYIENSSELAFNDVSPDDPDFPFIQGLAEAGLISSNLSRHDGNEETRSTDGAVFLPDSPVSRQDLVSWKLALEKNNLGSIDKQILKAQSGFIDIERISEDALPFLAADLAAGERSIAATAFGFTRRFQPDKPVTRGQAAIALVTGEAADAVAEEITRLEAEQMAEAAVVAEFALEARAQKQVEEYFNTELKLEKETRLSAIRQLEEVRDELEKMMQEREDEHKALEKMKNAMEAERALLMKFREDAEEQLQTLTAYRVEVGIEKDRFENLRREAEEEERTLHELKTEVEVEKKALTLARAWAEEEAKAARAHAKVLEEARKRWEGQGIQVHVDKELDEENIPALPWQYSGPKSSLNKFLQRAPVQDFLARAGDLKSRVLERFFQLLEAIGRAFSSAQRETAESLRGVRTKVHAVQQETVAVVSKTAQDMQEATKNTFGGLSTSISENTKKIADGCRGEAQKLAQKFKS</sequence>
<feature type="compositionally biased region" description="Basic and acidic residues" evidence="2">
    <location>
        <begin position="259"/>
        <end position="271"/>
    </location>
</feature>
<feature type="transmembrane region" description="Helical" evidence="3">
    <location>
        <begin position="100"/>
        <end position="121"/>
    </location>
</feature>
<gene>
    <name evidence="5" type="ORF">AXG93_942s1050</name>
</gene>
<accession>A0A176WDL6</accession>
<evidence type="ECO:0000256" key="3">
    <source>
        <dbReference type="SAM" id="Phobius"/>
    </source>
</evidence>
<dbReference type="AlphaFoldDB" id="A0A176WDL6"/>
<dbReference type="EMBL" id="LVLJ01001322">
    <property type="protein sequence ID" value="OAE30462.1"/>
    <property type="molecule type" value="Genomic_DNA"/>
</dbReference>
<evidence type="ECO:0000259" key="4">
    <source>
        <dbReference type="PROSITE" id="PS51272"/>
    </source>
</evidence>
<dbReference type="PANTHER" id="PTHR33740:SF3">
    <property type="entry name" value="GPI-ANCHORED ADHESIN-LIKE PROTEIN"/>
    <property type="match status" value="1"/>
</dbReference>
<feature type="compositionally biased region" description="Polar residues" evidence="2">
    <location>
        <begin position="160"/>
        <end position="180"/>
    </location>
</feature>
<feature type="compositionally biased region" description="Polar residues" evidence="2">
    <location>
        <begin position="137"/>
        <end position="150"/>
    </location>
</feature>
<feature type="compositionally biased region" description="Basic and acidic residues" evidence="2">
    <location>
        <begin position="229"/>
        <end position="242"/>
    </location>
</feature>
<keyword evidence="3" id="KW-0472">Membrane</keyword>
<name>A0A176WDL6_MARPO</name>
<feature type="domain" description="SLH" evidence="4">
    <location>
        <begin position="536"/>
        <end position="612"/>
    </location>
</feature>
<feature type="coiled-coil region" evidence="1">
    <location>
        <begin position="719"/>
        <end position="855"/>
    </location>
</feature>
<reference evidence="5" key="1">
    <citation type="submission" date="2016-03" db="EMBL/GenBank/DDBJ databases">
        <title>Mechanisms controlling the formation of the plant cell surface in tip-growing cells are functionally conserved among land plants.</title>
        <authorList>
            <person name="Honkanen S."/>
            <person name="Jones V.A."/>
            <person name="Morieri G."/>
            <person name="Champion C."/>
            <person name="Hetherington A.J."/>
            <person name="Kelly S."/>
            <person name="Saint-Marcoux D."/>
            <person name="Proust H."/>
            <person name="Prescott H."/>
            <person name="Dolan L."/>
        </authorList>
    </citation>
    <scope>NUCLEOTIDE SEQUENCE [LARGE SCALE GENOMIC DNA]</scope>
    <source>
        <tissue evidence="5">Whole gametophyte</tissue>
    </source>
</reference>
<feature type="region of interest" description="Disordered" evidence="2">
    <location>
        <begin position="50"/>
        <end position="69"/>
    </location>
</feature>
<keyword evidence="1" id="KW-0175">Coiled coil</keyword>
<feature type="region of interest" description="Disordered" evidence="2">
    <location>
        <begin position="137"/>
        <end position="367"/>
    </location>
</feature>
<feature type="compositionally biased region" description="Basic and acidic residues" evidence="2">
    <location>
        <begin position="312"/>
        <end position="321"/>
    </location>
</feature>
<evidence type="ECO:0000256" key="1">
    <source>
        <dbReference type="SAM" id="Coils"/>
    </source>
</evidence>
<keyword evidence="6" id="KW-1185">Reference proteome</keyword>
<keyword evidence="3" id="KW-0812">Transmembrane</keyword>